<keyword evidence="2" id="KW-1185">Reference proteome</keyword>
<dbReference type="EMBL" id="LYXU01000002">
    <property type="protein sequence ID" value="OBS24673.1"/>
    <property type="molecule type" value="Genomic_DNA"/>
</dbReference>
<dbReference type="OMA" id="IPRWHQD"/>
<sequence length="247" mass="28480">MSDPSPCAVLTLPVDIPRITYTSEGLDLDYFGPVDGSISVEGAKFVAGLTDGVEDEVARTIKQFITTTQNDCVGSAEEKRSCWFTIRSTKPTDEFNIPRWHRDGRMYPYDEGREEVVRSKYAITLLGPPTLMLVPDEETFAIERQGLAQQYWWLEKDVPRPSQEYMDESYLKLRKWLENEFKETPKVDIGHGQIVRFSWGRDNSPIHSEPDIVCDRIFMSVLYGSEPELRRMCDWREAKYGEFETGV</sequence>
<dbReference type="AlphaFoldDB" id="A0A1B8AVV5"/>
<evidence type="ECO:0000313" key="2">
    <source>
        <dbReference type="Proteomes" id="UP000091967"/>
    </source>
</evidence>
<reference evidence="1 2" key="1">
    <citation type="submission" date="2016-06" db="EMBL/GenBank/DDBJ databases">
        <title>Living apart together: crosstalk between the core and supernumerary genomes in a fungal plant pathogen.</title>
        <authorList>
            <person name="Vanheule A."/>
            <person name="Audenaert K."/>
            <person name="Warris S."/>
            <person name="Van De Geest H."/>
            <person name="Schijlen E."/>
            <person name="Hofte M."/>
            <person name="De Saeger S."/>
            <person name="Haesaert G."/>
            <person name="Waalwijk C."/>
            <person name="Van Der Lee T."/>
        </authorList>
    </citation>
    <scope>NUCLEOTIDE SEQUENCE [LARGE SCALE GENOMIC DNA]</scope>
    <source>
        <strain evidence="1 2">2516</strain>
    </source>
</reference>
<accession>A0A1B8AVV5</accession>
<evidence type="ECO:0000313" key="1">
    <source>
        <dbReference type="EMBL" id="OBS24673.1"/>
    </source>
</evidence>
<name>A0A1B8AVV5_FUSPO</name>
<gene>
    <name evidence="1" type="ORF">FPOA_05213</name>
</gene>
<comment type="caution">
    <text evidence="1">The sequence shown here is derived from an EMBL/GenBank/DDBJ whole genome shotgun (WGS) entry which is preliminary data.</text>
</comment>
<proteinExistence type="predicted"/>
<protein>
    <submittedName>
        <fullName evidence="1">Uncharacterized protein</fullName>
    </submittedName>
</protein>
<organism evidence="1 2">
    <name type="scientific">Fusarium poae</name>
    <dbReference type="NCBI Taxonomy" id="36050"/>
    <lineage>
        <taxon>Eukaryota</taxon>
        <taxon>Fungi</taxon>
        <taxon>Dikarya</taxon>
        <taxon>Ascomycota</taxon>
        <taxon>Pezizomycotina</taxon>
        <taxon>Sordariomycetes</taxon>
        <taxon>Hypocreomycetidae</taxon>
        <taxon>Hypocreales</taxon>
        <taxon>Nectriaceae</taxon>
        <taxon>Fusarium</taxon>
    </lineage>
</organism>
<dbReference type="Proteomes" id="UP000091967">
    <property type="component" value="Unassembled WGS sequence"/>
</dbReference>